<organism evidence="5 6">
    <name type="scientific">Aerosakkonema funiforme FACHB-1375</name>
    <dbReference type="NCBI Taxonomy" id="2949571"/>
    <lineage>
        <taxon>Bacteria</taxon>
        <taxon>Bacillati</taxon>
        <taxon>Cyanobacteriota</taxon>
        <taxon>Cyanophyceae</taxon>
        <taxon>Oscillatoriophycideae</taxon>
        <taxon>Aerosakkonematales</taxon>
        <taxon>Aerosakkonemataceae</taxon>
        <taxon>Aerosakkonema</taxon>
    </lineage>
</organism>
<evidence type="ECO:0000256" key="1">
    <source>
        <dbReference type="ARBA" id="ARBA00004418"/>
    </source>
</evidence>
<evidence type="ECO:0000313" key="6">
    <source>
        <dbReference type="Proteomes" id="UP000641646"/>
    </source>
</evidence>
<reference evidence="5" key="1">
    <citation type="journal article" date="2015" name="ISME J.">
        <title>Draft Genome Sequence of Streptomyces incarnatus NRRL8089, which Produces the Nucleoside Antibiotic Sinefungin.</title>
        <authorList>
            <person name="Oshima K."/>
            <person name="Hattori M."/>
            <person name="Shimizu H."/>
            <person name="Fukuda K."/>
            <person name="Nemoto M."/>
            <person name="Inagaki K."/>
            <person name="Tamura T."/>
        </authorList>
    </citation>
    <scope>NUCLEOTIDE SEQUENCE</scope>
    <source>
        <strain evidence="5">FACHB-1375</strain>
    </source>
</reference>
<proteinExistence type="predicted"/>
<dbReference type="PROSITE" id="PS51257">
    <property type="entry name" value="PROKAR_LIPOPROTEIN"/>
    <property type="match status" value="1"/>
</dbReference>
<dbReference type="GO" id="GO:0015846">
    <property type="term" value="P:polyamine transport"/>
    <property type="evidence" value="ECO:0007669"/>
    <property type="project" value="InterPro"/>
</dbReference>
<dbReference type="EMBL" id="JACJPW010000064">
    <property type="protein sequence ID" value="MBD2183781.1"/>
    <property type="molecule type" value="Genomic_DNA"/>
</dbReference>
<gene>
    <name evidence="5" type="ORF">H6G03_22400</name>
</gene>
<dbReference type="Pfam" id="PF13343">
    <property type="entry name" value="SBP_bac_6"/>
    <property type="match status" value="1"/>
</dbReference>
<evidence type="ECO:0000256" key="2">
    <source>
        <dbReference type="ARBA" id="ARBA00022448"/>
    </source>
</evidence>
<dbReference type="RefSeq" id="WP_190468841.1">
    <property type="nucleotide sequence ID" value="NZ_JACJPW010000064.1"/>
</dbReference>
<dbReference type="Gene3D" id="3.40.190.10">
    <property type="entry name" value="Periplasmic binding protein-like II"/>
    <property type="match status" value="2"/>
</dbReference>
<evidence type="ECO:0000313" key="5">
    <source>
        <dbReference type="EMBL" id="MBD2183781.1"/>
    </source>
</evidence>
<dbReference type="CDD" id="cd13661">
    <property type="entry name" value="PBP2_PotD_PotF_like_1"/>
    <property type="match status" value="1"/>
</dbReference>
<keyword evidence="6" id="KW-1185">Reference proteome</keyword>
<evidence type="ECO:0000256" key="3">
    <source>
        <dbReference type="ARBA" id="ARBA00022729"/>
    </source>
</evidence>
<comment type="subcellular location">
    <subcellularLocation>
        <location evidence="1">Periplasm</location>
    </subcellularLocation>
</comment>
<dbReference type="AlphaFoldDB" id="A0A926VH39"/>
<accession>A0A926VH39</accession>
<sequence length="397" mass="45039">MKRRFFIVGSSTLAISGLLSGCGSQQKAVLKVSLLKNSIPVQLLNEFRQEIQRSASLDLVAESQLQSLFTQLQNWQQKAEASNWWSNLPLPFGKQKATAVADLVTLGDYWLEQAIAEKLIQPLDPKQLSQWQQVPQAWQELVKRNDRGKPDPKGKIWGAPYRWGSTVIVYRRDKFASKGWKAPTDWADLWRNELGDRISLLDQPREVIGLTLKKLGHSYNTEQLDKIPNLKQELLTLHKQVKFYSSNAYLQPLILGDTDLAVGWSSDVLPVIQRYRNIAAVVPQSGTALWTDLWVRPLGNSSNLDLAQKWIDFCWQPEIARLLSRFTPAASPILAGKNPPEFSNTDRNQLVLSTPEIIKKSEFLRPLSEKVRQEYQSLWTEVRFQGLGVRDKGLGAG</sequence>
<name>A0A926VH39_9CYAN</name>
<dbReference type="PANTHER" id="PTHR30222:SF17">
    <property type="entry name" value="SPERMIDINE_PUTRESCINE-BINDING PERIPLASMIC PROTEIN"/>
    <property type="match status" value="1"/>
</dbReference>
<keyword evidence="2" id="KW-0813">Transport</keyword>
<dbReference type="PRINTS" id="PR00909">
    <property type="entry name" value="SPERMDNBNDNG"/>
</dbReference>
<keyword evidence="3" id="KW-0732">Signal</keyword>
<dbReference type="GO" id="GO:0042597">
    <property type="term" value="C:periplasmic space"/>
    <property type="evidence" value="ECO:0007669"/>
    <property type="project" value="UniProtKB-SubCell"/>
</dbReference>
<evidence type="ECO:0000256" key="4">
    <source>
        <dbReference type="ARBA" id="ARBA00022764"/>
    </source>
</evidence>
<dbReference type="SUPFAM" id="SSF53850">
    <property type="entry name" value="Periplasmic binding protein-like II"/>
    <property type="match status" value="1"/>
</dbReference>
<dbReference type="InterPro" id="IPR001188">
    <property type="entry name" value="Sperm_putr-bd"/>
</dbReference>
<dbReference type="GO" id="GO:0019808">
    <property type="term" value="F:polyamine binding"/>
    <property type="evidence" value="ECO:0007669"/>
    <property type="project" value="InterPro"/>
</dbReference>
<comment type="caution">
    <text evidence="5">The sequence shown here is derived from an EMBL/GenBank/DDBJ whole genome shotgun (WGS) entry which is preliminary data.</text>
</comment>
<reference evidence="5" key="2">
    <citation type="submission" date="2020-08" db="EMBL/GenBank/DDBJ databases">
        <authorList>
            <person name="Chen M."/>
            <person name="Teng W."/>
            <person name="Zhao L."/>
            <person name="Hu C."/>
            <person name="Zhou Y."/>
            <person name="Han B."/>
            <person name="Song L."/>
            <person name="Shu W."/>
        </authorList>
    </citation>
    <scope>NUCLEOTIDE SEQUENCE</scope>
    <source>
        <strain evidence="5">FACHB-1375</strain>
    </source>
</reference>
<dbReference type="Proteomes" id="UP000641646">
    <property type="component" value="Unassembled WGS sequence"/>
</dbReference>
<protein>
    <submittedName>
        <fullName evidence="5">Extracellular solute-binding protein</fullName>
    </submittedName>
</protein>
<keyword evidence="4" id="KW-0574">Periplasm</keyword>
<dbReference type="PANTHER" id="PTHR30222">
    <property type="entry name" value="SPERMIDINE/PUTRESCINE-BINDING PERIPLASMIC PROTEIN"/>
    <property type="match status" value="1"/>
</dbReference>